<organism evidence="1 2">
    <name type="scientific">Candidatus Gallipaludibacter merdavium</name>
    <dbReference type="NCBI Taxonomy" id="2840839"/>
    <lineage>
        <taxon>Bacteria</taxon>
        <taxon>Pseudomonadati</taxon>
        <taxon>Bacteroidota</taxon>
        <taxon>Bacteroidia</taxon>
        <taxon>Bacteroidales</taxon>
        <taxon>Candidatus Gallipaludibacter</taxon>
    </lineage>
</organism>
<accession>A0A9D9HTD2</accession>
<dbReference type="EMBL" id="JADIMG010000044">
    <property type="protein sequence ID" value="MBO8459523.1"/>
    <property type="molecule type" value="Genomic_DNA"/>
</dbReference>
<evidence type="ECO:0000313" key="1">
    <source>
        <dbReference type="EMBL" id="MBO8459523.1"/>
    </source>
</evidence>
<proteinExistence type="predicted"/>
<name>A0A9D9HTD2_9BACT</name>
<dbReference type="Proteomes" id="UP000823641">
    <property type="component" value="Unassembled WGS sequence"/>
</dbReference>
<dbReference type="Pfam" id="PF12663">
    <property type="entry name" value="DUF3788"/>
    <property type="match status" value="1"/>
</dbReference>
<comment type="caution">
    <text evidence="1">The sequence shown here is derived from an EMBL/GenBank/DDBJ whole genome shotgun (WGS) entry which is preliminary data.</text>
</comment>
<sequence length="141" mass="16146">MKQLLFTDPCHKPTDVDIQSALAGQASVYQQFMESLSHFSISPQWNYYKDGKAWLCKLLNKKKNLGWMHIYPGELQVTVYFSSTYREAVASLHLPENIWQDFIAKMQTCKLIPLTIPLSDTQHIAIANSVLMLKCNPKIAK</sequence>
<dbReference type="InterPro" id="IPR024265">
    <property type="entry name" value="DUF3788"/>
</dbReference>
<reference evidence="1" key="2">
    <citation type="journal article" date="2021" name="PeerJ">
        <title>Extensive microbial diversity within the chicken gut microbiome revealed by metagenomics and culture.</title>
        <authorList>
            <person name="Gilroy R."/>
            <person name="Ravi A."/>
            <person name="Getino M."/>
            <person name="Pursley I."/>
            <person name="Horton D.L."/>
            <person name="Alikhan N.F."/>
            <person name="Baker D."/>
            <person name="Gharbi K."/>
            <person name="Hall N."/>
            <person name="Watson M."/>
            <person name="Adriaenssens E.M."/>
            <person name="Foster-Nyarko E."/>
            <person name="Jarju S."/>
            <person name="Secka A."/>
            <person name="Antonio M."/>
            <person name="Oren A."/>
            <person name="Chaudhuri R.R."/>
            <person name="La Ragione R."/>
            <person name="Hildebrand F."/>
            <person name="Pallen M.J."/>
        </authorList>
    </citation>
    <scope>NUCLEOTIDE SEQUENCE</scope>
    <source>
        <strain evidence="1">G3-3990</strain>
    </source>
</reference>
<gene>
    <name evidence="1" type="ORF">IAA73_04220</name>
</gene>
<protein>
    <submittedName>
        <fullName evidence="1">DUF3788 family protein</fullName>
    </submittedName>
</protein>
<reference evidence="1" key="1">
    <citation type="submission" date="2020-10" db="EMBL/GenBank/DDBJ databases">
        <authorList>
            <person name="Gilroy R."/>
        </authorList>
    </citation>
    <scope>NUCLEOTIDE SEQUENCE</scope>
    <source>
        <strain evidence="1">G3-3990</strain>
    </source>
</reference>
<evidence type="ECO:0000313" key="2">
    <source>
        <dbReference type="Proteomes" id="UP000823641"/>
    </source>
</evidence>
<dbReference type="AlphaFoldDB" id="A0A9D9HTD2"/>